<keyword evidence="3" id="KW-1185">Reference proteome</keyword>
<comment type="caution">
    <text evidence="2">The sequence shown here is derived from an EMBL/GenBank/DDBJ whole genome shotgun (WGS) entry which is preliminary data.</text>
</comment>
<evidence type="ECO:0000313" key="2">
    <source>
        <dbReference type="EMBL" id="TWB41154.1"/>
    </source>
</evidence>
<name>A0A560H665_9PROT</name>
<dbReference type="Proteomes" id="UP000315751">
    <property type="component" value="Unassembled WGS sequence"/>
</dbReference>
<proteinExistence type="predicted"/>
<evidence type="ECO:0000313" key="3">
    <source>
        <dbReference type="Proteomes" id="UP000315751"/>
    </source>
</evidence>
<gene>
    <name evidence="2" type="ORF">FBZ90_108178</name>
</gene>
<evidence type="ECO:0000256" key="1">
    <source>
        <dbReference type="SAM" id="MobiDB-lite"/>
    </source>
</evidence>
<protein>
    <submittedName>
        <fullName evidence="2">Uncharacterized protein</fullName>
    </submittedName>
</protein>
<feature type="compositionally biased region" description="Polar residues" evidence="1">
    <location>
        <begin position="130"/>
        <end position="142"/>
    </location>
</feature>
<dbReference type="EMBL" id="VITR01000008">
    <property type="protein sequence ID" value="TWB41154.1"/>
    <property type="molecule type" value="Genomic_DNA"/>
</dbReference>
<dbReference type="AlphaFoldDB" id="A0A560H665"/>
<feature type="region of interest" description="Disordered" evidence="1">
    <location>
        <begin position="113"/>
        <end position="156"/>
    </location>
</feature>
<feature type="region of interest" description="Disordered" evidence="1">
    <location>
        <begin position="1"/>
        <end position="23"/>
    </location>
</feature>
<organism evidence="2 3">
    <name type="scientific">Nitrospirillum amazonense</name>
    <dbReference type="NCBI Taxonomy" id="28077"/>
    <lineage>
        <taxon>Bacteria</taxon>
        <taxon>Pseudomonadati</taxon>
        <taxon>Pseudomonadota</taxon>
        <taxon>Alphaproteobacteria</taxon>
        <taxon>Rhodospirillales</taxon>
        <taxon>Azospirillaceae</taxon>
        <taxon>Nitrospirillum</taxon>
    </lineage>
</organism>
<accession>A0A560H665</accession>
<reference evidence="2 3" key="1">
    <citation type="submission" date="2019-06" db="EMBL/GenBank/DDBJ databases">
        <title>Genomic Encyclopedia of Type Strains, Phase IV (KMG-V): Genome sequencing to study the core and pangenomes of soil and plant-associated prokaryotes.</title>
        <authorList>
            <person name="Whitman W."/>
        </authorList>
    </citation>
    <scope>NUCLEOTIDE SEQUENCE [LARGE SCALE GENOMIC DNA]</scope>
    <source>
        <strain evidence="2 3">BR 11622</strain>
    </source>
</reference>
<sequence length="156" mass="16691">MTNEPSQPEKAPELSQPGYPATSPVGGAVDAPLPVGRCAGYIYFKTAVPLFIDRQLDGAYGHARIHAGAWAPLRSPRGYQSRMRLAEVYWSAICAVVEVDDVANMRKALGAHRRTLPDGYPTDVRHPSPETVSSPHTDSWQNGTAHAGTGAAEGGR</sequence>